<sequence>MSRETDETAQPVGWVKFWRKWRGRGHGSPPRVSWAEVFWSGLGGVLGLMAVGVCALAFTGLDRILIIGSIGASAVLLFGAIRSPLAQPRNLIGGHALSALIGVSLHLLLVRETGDPGILSGIQPFIASVLTPALAVGLSIAVMHATRTLHPPGGATALVAVIGSQQIHAMGYWFVLFPGILAPLILLFIALVFNNLVPKRVYPEFWW</sequence>
<feature type="transmembrane region" description="Helical" evidence="1">
    <location>
        <begin position="122"/>
        <end position="143"/>
    </location>
</feature>
<keyword evidence="4" id="KW-1185">Reference proteome</keyword>
<evidence type="ECO:0000259" key="2">
    <source>
        <dbReference type="Pfam" id="PF04982"/>
    </source>
</evidence>
<feature type="transmembrane region" description="Helical" evidence="1">
    <location>
        <begin position="91"/>
        <end position="110"/>
    </location>
</feature>
<dbReference type="HOGENOM" id="CLU_040397_2_1_6"/>
<dbReference type="Proteomes" id="UP000009102">
    <property type="component" value="Chromosome"/>
</dbReference>
<feature type="transmembrane region" description="Helical" evidence="1">
    <location>
        <begin position="172"/>
        <end position="193"/>
    </location>
</feature>
<dbReference type="AlphaFoldDB" id="D0KY02"/>
<evidence type="ECO:0000313" key="4">
    <source>
        <dbReference type="Proteomes" id="UP000009102"/>
    </source>
</evidence>
<evidence type="ECO:0000256" key="1">
    <source>
        <dbReference type="SAM" id="Phobius"/>
    </source>
</evidence>
<dbReference type="EMBL" id="CP001801">
    <property type="protein sequence ID" value="ACX95325.1"/>
    <property type="molecule type" value="Genomic_DNA"/>
</dbReference>
<protein>
    <submittedName>
        <fullName evidence="3">HPP family protein</fullName>
    </submittedName>
</protein>
<feature type="domain" description="HPP transmembrane region" evidence="2">
    <location>
        <begin position="29"/>
        <end position="203"/>
    </location>
</feature>
<dbReference type="PANTHER" id="PTHR33741:SF5">
    <property type="entry name" value="TRANSMEMBRANE PROTEIN DDB_G0269096-RELATED"/>
    <property type="match status" value="1"/>
</dbReference>
<keyword evidence="1" id="KW-0812">Transmembrane</keyword>
<accession>D0KY02</accession>
<dbReference type="eggNOG" id="COG3448">
    <property type="taxonomic scope" value="Bacteria"/>
</dbReference>
<name>D0KY02_HALNC</name>
<gene>
    <name evidence="3" type="ordered locus">Hneap_0469</name>
</gene>
<dbReference type="InterPro" id="IPR058581">
    <property type="entry name" value="TM_HPP"/>
</dbReference>
<feature type="transmembrane region" description="Helical" evidence="1">
    <location>
        <begin position="37"/>
        <end position="58"/>
    </location>
</feature>
<dbReference type="PANTHER" id="PTHR33741">
    <property type="entry name" value="TRANSMEMBRANE PROTEIN DDB_G0269096-RELATED"/>
    <property type="match status" value="1"/>
</dbReference>
<keyword evidence="1" id="KW-0472">Membrane</keyword>
<organism evidence="3 4">
    <name type="scientific">Halothiobacillus neapolitanus (strain ATCC 23641 / DSM 15147 / CIP 104769 / NCIMB 8539 / c2)</name>
    <name type="common">Thiobacillus neapolitanus</name>
    <dbReference type="NCBI Taxonomy" id="555778"/>
    <lineage>
        <taxon>Bacteria</taxon>
        <taxon>Pseudomonadati</taxon>
        <taxon>Pseudomonadota</taxon>
        <taxon>Gammaproteobacteria</taxon>
        <taxon>Chromatiales</taxon>
        <taxon>Halothiobacillaceae</taxon>
        <taxon>Halothiobacillus</taxon>
    </lineage>
</organism>
<dbReference type="Pfam" id="PF04982">
    <property type="entry name" value="TM_HPP"/>
    <property type="match status" value="1"/>
</dbReference>
<feature type="transmembrane region" description="Helical" evidence="1">
    <location>
        <begin position="65"/>
        <end position="85"/>
    </location>
</feature>
<dbReference type="STRING" id="555778.Hneap_0469"/>
<dbReference type="InterPro" id="IPR007065">
    <property type="entry name" value="HPP"/>
</dbReference>
<reference evidence="3 4" key="1">
    <citation type="submission" date="2009-10" db="EMBL/GenBank/DDBJ databases">
        <title>Complete sequence of Halothiobacillus neapolitanus c2.</title>
        <authorList>
            <consortium name="US DOE Joint Genome Institute"/>
            <person name="Lucas S."/>
            <person name="Copeland A."/>
            <person name="Lapidus A."/>
            <person name="Glavina del Rio T."/>
            <person name="Tice H."/>
            <person name="Bruce D."/>
            <person name="Goodwin L."/>
            <person name="Pitluck S."/>
            <person name="Davenport K."/>
            <person name="Brettin T."/>
            <person name="Detter J.C."/>
            <person name="Han C."/>
            <person name="Tapia R."/>
            <person name="Larimer F."/>
            <person name="Land M."/>
            <person name="Hauser L."/>
            <person name="Kyrpides N."/>
            <person name="Mikhailova N."/>
            <person name="Kerfeld C."/>
            <person name="Cannon G."/>
            <person name="Heinhort S."/>
        </authorList>
    </citation>
    <scope>NUCLEOTIDE SEQUENCE [LARGE SCALE GENOMIC DNA]</scope>
    <source>
        <strain evidence="4">ATCC 23641 / c2</strain>
    </source>
</reference>
<evidence type="ECO:0000313" key="3">
    <source>
        <dbReference type="EMBL" id="ACX95325.1"/>
    </source>
</evidence>
<proteinExistence type="predicted"/>
<dbReference type="KEGG" id="hna:Hneap_0469"/>
<keyword evidence="1" id="KW-1133">Transmembrane helix</keyword>